<protein>
    <recommendedName>
        <fullName evidence="3">Transposase</fullName>
    </recommendedName>
</protein>
<accession>A0ABM5P1D6</accession>
<gene>
    <name evidence="1" type="ORF">OVS_02185</name>
</gene>
<sequence>MAFSKTELRHKYLDNKSFKKEFKRIFFNLETIREMLLLRMYLIICFNTREKLYW</sequence>
<name>A0ABM5P1D6_9MOLU</name>
<organism evidence="1 2">
    <name type="scientific">Mycoplasma ovis str. Michigan</name>
    <dbReference type="NCBI Taxonomy" id="1415773"/>
    <lineage>
        <taxon>Bacteria</taxon>
        <taxon>Bacillati</taxon>
        <taxon>Mycoplasmatota</taxon>
        <taxon>Mollicutes</taxon>
        <taxon>Mycoplasmataceae</taxon>
        <taxon>Mycoplasma</taxon>
    </lineage>
</organism>
<dbReference type="Proteomes" id="UP000018745">
    <property type="component" value="Chromosome"/>
</dbReference>
<evidence type="ECO:0008006" key="3">
    <source>
        <dbReference type="Google" id="ProtNLM"/>
    </source>
</evidence>
<evidence type="ECO:0000313" key="2">
    <source>
        <dbReference type="Proteomes" id="UP000018745"/>
    </source>
</evidence>
<dbReference type="EMBL" id="CP006935">
    <property type="protein sequence ID" value="AHC40298.1"/>
    <property type="molecule type" value="Genomic_DNA"/>
</dbReference>
<proteinExistence type="predicted"/>
<keyword evidence="2" id="KW-1185">Reference proteome</keyword>
<reference evidence="1 2" key="1">
    <citation type="journal article" date="2014" name="Genome Announc.">
        <title>Complete Genome Sequence of Mycoplasma ovis Strain Michigan, a Hemoplasma of Sheep with Two Distinct 16S rRNA Genes.</title>
        <authorList>
            <person name="Deshuillers P.L."/>
            <person name="Santos A.P."/>
            <person name="do Nascimento N.C."/>
            <person name="Hampel J.A."/>
            <person name="Bergin I.L."/>
            <person name="Dyson M.C."/>
            <person name="Messick J.B."/>
        </authorList>
    </citation>
    <scope>NUCLEOTIDE SEQUENCE [LARGE SCALE GENOMIC DNA]</scope>
    <source>
        <strain evidence="1 2">Michigan</strain>
    </source>
</reference>
<evidence type="ECO:0000313" key="1">
    <source>
        <dbReference type="EMBL" id="AHC40298.1"/>
    </source>
</evidence>